<reference evidence="1" key="1">
    <citation type="submission" date="2014-09" db="EMBL/GenBank/DDBJ databases">
        <authorList>
            <person name="Magalhaes I.L.F."/>
            <person name="Oliveira U."/>
            <person name="Santos F.R."/>
            <person name="Vidigal T.H.D.A."/>
            <person name="Brescovit A.D."/>
            <person name="Santos A.J."/>
        </authorList>
    </citation>
    <scope>NUCLEOTIDE SEQUENCE</scope>
    <source>
        <tissue evidence="1">Shoot tissue taken approximately 20 cm above the soil surface</tissue>
    </source>
</reference>
<reference evidence="1" key="2">
    <citation type="journal article" date="2015" name="Data Brief">
        <title>Shoot transcriptome of the giant reed, Arundo donax.</title>
        <authorList>
            <person name="Barrero R.A."/>
            <person name="Guerrero F.D."/>
            <person name="Moolhuijzen P."/>
            <person name="Goolsby J.A."/>
            <person name="Tidwell J."/>
            <person name="Bellgard S.E."/>
            <person name="Bellgard M.I."/>
        </authorList>
    </citation>
    <scope>NUCLEOTIDE SEQUENCE</scope>
    <source>
        <tissue evidence="1">Shoot tissue taken approximately 20 cm above the soil surface</tissue>
    </source>
</reference>
<accession>A0A0A8Y9L3</accession>
<evidence type="ECO:0000313" key="1">
    <source>
        <dbReference type="EMBL" id="JAD21995.1"/>
    </source>
</evidence>
<sequence length="28" mass="3183">MARTSSFGAIQRRRTWILCIATATATWI</sequence>
<protein>
    <submittedName>
        <fullName evidence="1">Uncharacterized protein</fullName>
    </submittedName>
</protein>
<organism evidence="1">
    <name type="scientific">Arundo donax</name>
    <name type="common">Giant reed</name>
    <name type="synonym">Donax arundinaceus</name>
    <dbReference type="NCBI Taxonomy" id="35708"/>
    <lineage>
        <taxon>Eukaryota</taxon>
        <taxon>Viridiplantae</taxon>
        <taxon>Streptophyta</taxon>
        <taxon>Embryophyta</taxon>
        <taxon>Tracheophyta</taxon>
        <taxon>Spermatophyta</taxon>
        <taxon>Magnoliopsida</taxon>
        <taxon>Liliopsida</taxon>
        <taxon>Poales</taxon>
        <taxon>Poaceae</taxon>
        <taxon>PACMAD clade</taxon>
        <taxon>Arundinoideae</taxon>
        <taxon>Arundineae</taxon>
        <taxon>Arundo</taxon>
    </lineage>
</organism>
<dbReference type="AlphaFoldDB" id="A0A0A8Y9L3"/>
<proteinExistence type="predicted"/>
<name>A0A0A8Y9L3_ARUDO</name>
<dbReference type="EMBL" id="GBRH01275900">
    <property type="protein sequence ID" value="JAD21995.1"/>
    <property type="molecule type" value="Transcribed_RNA"/>
</dbReference>